<evidence type="ECO:0000313" key="3">
    <source>
        <dbReference type="EMBL" id="CDK27929.1"/>
    </source>
</evidence>
<dbReference type="GeneID" id="34521309"/>
<dbReference type="HOGENOM" id="CLU_008372_1_0_1"/>
<dbReference type="STRING" id="1382522.W6MMT4"/>
<proteinExistence type="predicted"/>
<feature type="transmembrane region" description="Helical" evidence="1">
    <location>
        <begin position="54"/>
        <end position="75"/>
    </location>
</feature>
<gene>
    <name evidence="3" type="ORF">KUCA_T00003909001</name>
</gene>
<evidence type="ECO:0000313" key="4">
    <source>
        <dbReference type="Proteomes" id="UP000019384"/>
    </source>
</evidence>
<reference evidence="3" key="1">
    <citation type="submission" date="2013-12" db="EMBL/GenBank/DDBJ databases">
        <authorList>
            <person name="Genoscope - CEA"/>
        </authorList>
    </citation>
    <scope>NUCLEOTIDE SEQUENCE</scope>
    <source>
        <strain evidence="3">CBS 1993</strain>
    </source>
</reference>
<dbReference type="EMBL" id="HG793128">
    <property type="protein sequence ID" value="CDK27929.1"/>
    <property type="molecule type" value="Genomic_DNA"/>
</dbReference>
<dbReference type="InterPro" id="IPR021102">
    <property type="entry name" value="PNGase_A"/>
</dbReference>
<feature type="domain" description="Peptide N-acetyl-beta-D-glucosaminyl asparaginase amidase A N-terminal" evidence="2">
    <location>
        <begin position="192"/>
        <end position="552"/>
    </location>
</feature>
<organism evidence="3 4">
    <name type="scientific">Kuraishia capsulata CBS 1993</name>
    <dbReference type="NCBI Taxonomy" id="1382522"/>
    <lineage>
        <taxon>Eukaryota</taxon>
        <taxon>Fungi</taxon>
        <taxon>Dikarya</taxon>
        <taxon>Ascomycota</taxon>
        <taxon>Saccharomycotina</taxon>
        <taxon>Pichiomycetes</taxon>
        <taxon>Pichiales</taxon>
        <taxon>Pichiaceae</taxon>
        <taxon>Kuraishia</taxon>
    </lineage>
</organism>
<reference evidence="3" key="2">
    <citation type="submission" date="2014-02" db="EMBL/GenBank/DDBJ databases">
        <title>Complete DNA sequence of /Kuraishia capsulata/ illustrates novel genomic features among budding yeasts (/Saccharomycotina/).</title>
        <authorList>
            <person name="Morales L."/>
            <person name="Noel B."/>
            <person name="Porcel B."/>
            <person name="Marcet-Houben M."/>
            <person name="Hullo M-F."/>
            <person name="Sacerdot C."/>
            <person name="Tekaia F."/>
            <person name="Leh-Louis V."/>
            <person name="Despons L."/>
            <person name="Khanna V."/>
            <person name="Aury J-M."/>
            <person name="Barbe V."/>
            <person name="Couloux A."/>
            <person name="Labadie K."/>
            <person name="Pelletier E."/>
            <person name="Souciet J-L."/>
            <person name="Boekhout T."/>
            <person name="Gabaldon T."/>
            <person name="Wincker P."/>
            <person name="Dujon B."/>
        </authorList>
    </citation>
    <scope>NUCLEOTIDE SEQUENCE</scope>
    <source>
        <strain evidence="3">CBS 1993</strain>
    </source>
</reference>
<dbReference type="Pfam" id="PF12222">
    <property type="entry name" value="PNGaseA"/>
    <property type="match status" value="1"/>
</dbReference>
<keyword evidence="4" id="KW-1185">Reference proteome</keyword>
<keyword evidence="1" id="KW-0812">Transmembrane</keyword>
<evidence type="ECO:0000256" key="1">
    <source>
        <dbReference type="SAM" id="Phobius"/>
    </source>
</evidence>
<evidence type="ECO:0000259" key="2">
    <source>
        <dbReference type="Pfam" id="PF12222"/>
    </source>
</evidence>
<dbReference type="InterPro" id="IPR056948">
    <property type="entry name" value="PNGaseA_N"/>
</dbReference>
<keyword evidence="1" id="KW-0472">Membrane</keyword>
<name>W6MMT4_9ASCO</name>
<dbReference type="AlphaFoldDB" id="W6MMT4"/>
<dbReference type="PANTHER" id="PTHR31104">
    <property type="entry name" value="PEPTIDE-N4-(N-ACETYL-BETA-GLUCOSAMINYL)ASPARAGINE AMIDASE A PROTEIN"/>
    <property type="match status" value="1"/>
</dbReference>
<dbReference type="OrthoDB" id="1612078at2759"/>
<dbReference type="Proteomes" id="UP000019384">
    <property type="component" value="Unassembled WGS sequence"/>
</dbReference>
<keyword evidence="1" id="KW-1133">Transmembrane helix</keyword>
<sequence>MVRSLERKEERSLTALAEATLICSRDGWQLTGEQQNNTSVCARQVYFGPIGKGWLFLFNLRILCLYCFLAPLIYLTQSHSLANFVSSMRNEWTLWNKLLQEKKTPTAESKTPHTVARSKKWFRLVLLAAMFAMLLRPFWEPMTECVHFTTSTVSYGAPIPRWRFSPLESRNNDYSTSANGPKEIFEVYMPPKDFGTPLYNQTLLSTTFASSWGHPAVVKYTAPAVNFTQVVLVLDTVVDGVQYDRLAHLYLSGVPLWRTSTIEPGGTLAHSSTSKDLTLYASVFREDGELMFQLDNLMTSRLTGAFNITLTAYYYDAEPGTSLPKRDSLESLDDVLRITDIDDDLYVPGSKRKLFEASEEADRVITLVKAPDGRPPLRYLPDHGFDFKVQKLNHNTTRVKLQLFASGNAEEEFWYSNVLDEFKDIFASRGHYFAGHGSCRVAHVFVNGIRVATATPYPVIYTGGISPALWSPVVAAGAFDVRALEVELTPLLPFFWESSGAGLKVVISNCLDDDLPVGVKPSSIGQNWITTGNLVTWEDASIVKSSGELISVSNTTNVSSFGIAPPFAGLLNQIVKANYKNQIDTALSYVLSNGSTVDIIAEVTSHTKYLNNLLLTSFGDKQSVISIPDSKHSFALLDNDTVLSQVNYTHKYPLILSLNTGKNPEGEISYAVNITREFEVSVNISGNEAAKFKNVENGTSTFFLNPNGNHGFGTVEHNLTVLTQDPLPEGNYSRHLIASNGTVIEL</sequence>
<accession>W6MMT4</accession>
<dbReference type="RefSeq" id="XP_022459921.1">
    <property type="nucleotide sequence ID" value="XM_022602371.1"/>
</dbReference>
<protein>
    <recommendedName>
        <fullName evidence="2">Peptide N-acetyl-beta-D-glucosaminyl asparaginase amidase A N-terminal domain-containing protein</fullName>
    </recommendedName>
</protein>